<keyword evidence="3" id="KW-1185">Reference proteome</keyword>
<gene>
    <name evidence="2" type="ORF">Anapl_07704</name>
</gene>
<reference evidence="3" key="1">
    <citation type="journal article" date="2013" name="Nat. Genet.">
        <title>The duck genome and transcriptome provide insight into an avian influenza virus reservoir species.</title>
        <authorList>
            <person name="Huang Y."/>
            <person name="Li Y."/>
            <person name="Burt D.W."/>
            <person name="Chen H."/>
            <person name="Zhang Y."/>
            <person name="Qian W."/>
            <person name="Kim H."/>
            <person name="Gan S."/>
            <person name="Zhao Y."/>
            <person name="Li J."/>
            <person name="Yi K."/>
            <person name="Feng H."/>
            <person name="Zhu P."/>
            <person name="Li B."/>
            <person name="Liu Q."/>
            <person name="Fairley S."/>
            <person name="Magor K.E."/>
            <person name="Du Z."/>
            <person name="Hu X."/>
            <person name="Goodman L."/>
            <person name="Tafer H."/>
            <person name="Vignal A."/>
            <person name="Lee T."/>
            <person name="Kim K.W."/>
            <person name="Sheng Z."/>
            <person name="An Y."/>
            <person name="Searle S."/>
            <person name="Herrero J."/>
            <person name="Groenen M.A."/>
            <person name="Crooijmans R.P."/>
            <person name="Faraut T."/>
            <person name="Cai Q."/>
            <person name="Webster R.G."/>
            <person name="Aldridge J.R."/>
            <person name="Warren W.C."/>
            <person name="Bartschat S."/>
            <person name="Kehr S."/>
            <person name="Marz M."/>
            <person name="Stadler P.F."/>
            <person name="Smith J."/>
            <person name="Kraus R.H."/>
            <person name="Zhao Y."/>
            <person name="Ren L."/>
            <person name="Fei J."/>
            <person name="Morisson M."/>
            <person name="Kaiser P."/>
            <person name="Griffin D.K."/>
            <person name="Rao M."/>
            <person name="Pitel F."/>
            <person name="Wang J."/>
            <person name="Li N."/>
        </authorList>
    </citation>
    <scope>NUCLEOTIDE SEQUENCE [LARGE SCALE GENOMIC DNA]</scope>
</reference>
<evidence type="ECO:0000313" key="2">
    <source>
        <dbReference type="EMBL" id="EOB02321.1"/>
    </source>
</evidence>
<organism evidence="2 3">
    <name type="scientific">Anas platyrhynchos</name>
    <name type="common">Mallard</name>
    <name type="synonym">Anas boschas</name>
    <dbReference type="NCBI Taxonomy" id="8839"/>
    <lineage>
        <taxon>Eukaryota</taxon>
        <taxon>Metazoa</taxon>
        <taxon>Chordata</taxon>
        <taxon>Craniata</taxon>
        <taxon>Vertebrata</taxon>
        <taxon>Euteleostomi</taxon>
        <taxon>Archelosauria</taxon>
        <taxon>Archosauria</taxon>
        <taxon>Dinosauria</taxon>
        <taxon>Saurischia</taxon>
        <taxon>Theropoda</taxon>
        <taxon>Coelurosauria</taxon>
        <taxon>Aves</taxon>
        <taxon>Neognathae</taxon>
        <taxon>Galloanserae</taxon>
        <taxon>Anseriformes</taxon>
        <taxon>Anatidae</taxon>
        <taxon>Anatinae</taxon>
        <taxon>Anas</taxon>
    </lineage>
</organism>
<feature type="compositionally biased region" description="Polar residues" evidence="1">
    <location>
        <begin position="45"/>
        <end position="67"/>
    </location>
</feature>
<name>R0JXL9_ANAPL</name>
<proteinExistence type="predicted"/>
<evidence type="ECO:0000256" key="1">
    <source>
        <dbReference type="SAM" id="MobiDB-lite"/>
    </source>
</evidence>
<accession>R0JXL9</accession>
<protein>
    <submittedName>
        <fullName evidence="2">Uncharacterized protein</fullName>
    </submittedName>
</protein>
<sequence length="796" mass="85878">MLILPEQRSPPSDAGLTASSANFPQLDVQPMPQEQEKLSTRRSADNLTQHTSTNTVPMQPSQIQQKSLAPGAEPAVKPEPQTAARGKHRLSFVEEAFSSTTPGFLEFLRFGLTHLGFQLPSLHLSPTFNLEVCFDGTEILIFERKTSQLSFFGRSPQTEREHASASIQAIYKSGLEREETVLERGMHQSEQLLKHVLQHEVAAPCVLPDGHTATGDLCGIGGIQPARAVPNQPSRHLRPCSLVSSALFSLSRGTGAEGEQELAAEPALLGLPRARSQAAGEGKTRLCFGGWRLRTAADTREAGIRLSAPKPSAAGAEIKREHGGNPMVLFPFGSYEANLVHPGSASFPHRQKTCLCHTVHLAQQLNQRLGVWSYVFNGRRCRCTLLLTPLGRCSDLSELGAGSLDLKRAQSLDFKAIPLILYLAAPAAAGANSDIEKEPASTSCRRSETLETPLAAVCRPAGHCKSKTGCWPEAFIETSSLIIAHIFQVPRKIFFKHSPRYLSPYMLSATQQANFGSPNCRQTLVAVGSGTGGPRLRRVRVLTRQNLLAQRCLSHFSDTITAFAKSLASCNTLRGFSRQHGSQASLRGPVPKSPAAASCHPCVSSPLRKQQRGSAPLVLLVEGGCPAELGVTPSKTSYKIPKAACCRCEVARTNKGIPSSGRCHMTRRRSLSPRQKSPWGVGTPPLQQGGRHLLTAGAAGPAVGTHLSYPDGSDLCALAPEPKAAFLLSARSPPAENRLAFLRKLSLNAQLPRISSQKSAHLMSEHTSDRAFAEPHLDTNPPPSQHEGTALRYQTH</sequence>
<feature type="region of interest" description="Disordered" evidence="1">
    <location>
        <begin position="659"/>
        <end position="681"/>
    </location>
</feature>
<feature type="region of interest" description="Disordered" evidence="1">
    <location>
        <begin position="773"/>
        <end position="796"/>
    </location>
</feature>
<feature type="compositionally biased region" description="Basic and acidic residues" evidence="1">
    <location>
        <begin position="34"/>
        <end position="44"/>
    </location>
</feature>
<feature type="region of interest" description="Disordered" evidence="1">
    <location>
        <begin position="1"/>
        <end position="84"/>
    </location>
</feature>
<evidence type="ECO:0000313" key="3">
    <source>
        <dbReference type="Proteomes" id="UP000296049"/>
    </source>
</evidence>
<dbReference type="Proteomes" id="UP000296049">
    <property type="component" value="Unassembled WGS sequence"/>
</dbReference>
<dbReference type="AlphaFoldDB" id="R0JXL9"/>
<dbReference type="EMBL" id="KB742970">
    <property type="protein sequence ID" value="EOB02321.1"/>
    <property type="molecule type" value="Genomic_DNA"/>
</dbReference>